<keyword evidence="8" id="KW-1185">Reference proteome</keyword>
<keyword evidence="2 5" id="KW-0812">Transmembrane</keyword>
<dbReference type="InterPro" id="IPR036513">
    <property type="entry name" value="STAS_dom_sf"/>
</dbReference>
<evidence type="ECO:0000256" key="3">
    <source>
        <dbReference type="ARBA" id="ARBA00022989"/>
    </source>
</evidence>
<dbReference type="PROSITE" id="PS50801">
    <property type="entry name" value="STAS"/>
    <property type="match status" value="1"/>
</dbReference>
<dbReference type="GO" id="GO:0055085">
    <property type="term" value="P:transmembrane transport"/>
    <property type="evidence" value="ECO:0007669"/>
    <property type="project" value="InterPro"/>
</dbReference>
<feature type="transmembrane region" description="Helical" evidence="5">
    <location>
        <begin position="385"/>
        <end position="408"/>
    </location>
</feature>
<organism evidence="7 8">
    <name type="scientific">Coprinellus micaceus</name>
    <name type="common">Glistening ink-cap mushroom</name>
    <name type="synonym">Coprinus micaceus</name>
    <dbReference type="NCBI Taxonomy" id="71717"/>
    <lineage>
        <taxon>Eukaryota</taxon>
        <taxon>Fungi</taxon>
        <taxon>Dikarya</taxon>
        <taxon>Basidiomycota</taxon>
        <taxon>Agaricomycotina</taxon>
        <taxon>Agaricomycetes</taxon>
        <taxon>Agaricomycetidae</taxon>
        <taxon>Agaricales</taxon>
        <taxon>Agaricineae</taxon>
        <taxon>Psathyrellaceae</taxon>
        <taxon>Coprinellus</taxon>
    </lineage>
</organism>
<dbReference type="Gene3D" id="3.30.750.24">
    <property type="entry name" value="STAS domain"/>
    <property type="match status" value="1"/>
</dbReference>
<name>A0A4Y7TVC2_COPMI</name>
<feature type="transmembrane region" description="Helical" evidence="5">
    <location>
        <begin position="302"/>
        <end position="322"/>
    </location>
</feature>
<evidence type="ECO:0000256" key="1">
    <source>
        <dbReference type="ARBA" id="ARBA00004141"/>
    </source>
</evidence>
<dbReference type="GO" id="GO:0016020">
    <property type="term" value="C:membrane"/>
    <property type="evidence" value="ECO:0007669"/>
    <property type="project" value="UniProtKB-SubCell"/>
</dbReference>
<evidence type="ECO:0000259" key="6">
    <source>
        <dbReference type="PROSITE" id="PS50801"/>
    </source>
</evidence>
<evidence type="ECO:0000313" key="7">
    <source>
        <dbReference type="EMBL" id="TEB38140.1"/>
    </source>
</evidence>
<feature type="transmembrane region" description="Helical" evidence="5">
    <location>
        <begin position="38"/>
        <end position="59"/>
    </location>
</feature>
<gene>
    <name evidence="7" type="ORF">FA13DRAFT_1868626</name>
</gene>
<proteinExistence type="predicted"/>
<evidence type="ECO:0000256" key="4">
    <source>
        <dbReference type="ARBA" id="ARBA00023136"/>
    </source>
</evidence>
<dbReference type="Proteomes" id="UP000298030">
    <property type="component" value="Unassembled WGS sequence"/>
</dbReference>
<keyword evidence="4 5" id="KW-0472">Membrane</keyword>
<sequence>MLTSELSALLGANPNRKHSVLAKRAKYYIPSLAWIPQYSWSLLGGDILAGLTIACILIPQSISYASSLAKLTPVTGLLSAAIPGIVYAFLGTSRQLNVAPEAALSLLLGQAVQQIRHDLGAEVPEGHDALGLAVASIVTLQAGLISFVLGFFRLGFIDVVLSRALLRGFITAVAVVILIEQLAPIFGLTKLMRAADLETTLQKLAFVIEHVWEHANQLTTIVSLFSLSMLVTLRWFKGQFQKTWWIYRLPEVLIVVGLSTYPQSYLVNFRWDKGGVDILGAVSVSTGENFIENPLRKSNWKFLHPTTSTAVLIAVAGFLDSIVAAKQNGARYGHPISPNRELVALGTANLVASIFPGTLPAYGSITRHVVQAHSRAIASRINGDVGARTQLASIIASCVILFATFFLLPWLYFLPRCVLATVILLVVYSLIAETPHDVSFYWKMGSWLDLGVMSLTFLFCIVWNLEAGIVISMVLSLLLVVHRSSKTRMTILGRIPGTDRWKPLKDNPEAEESVSGVLIVRIRENLDFGTLIPFVPLERLRRLELYGVHKLHPSEDPTRQEASVLVFHLADVDSCDASAAQIFHELLDEYRNRGVDLYLTHVSHRVYRTFGKAGIVDLLGVDAFRETVADAINIVESTPRALTR</sequence>
<dbReference type="InterPro" id="IPR001902">
    <property type="entry name" value="SLC26A/SulP_fam"/>
</dbReference>
<evidence type="ECO:0000256" key="5">
    <source>
        <dbReference type="SAM" id="Phobius"/>
    </source>
</evidence>
<reference evidence="7 8" key="1">
    <citation type="journal article" date="2019" name="Nat. Ecol. Evol.">
        <title>Megaphylogeny resolves global patterns of mushroom evolution.</title>
        <authorList>
            <person name="Varga T."/>
            <person name="Krizsan K."/>
            <person name="Foldi C."/>
            <person name="Dima B."/>
            <person name="Sanchez-Garcia M."/>
            <person name="Sanchez-Ramirez S."/>
            <person name="Szollosi G.J."/>
            <person name="Szarkandi J.G."/>
            <person name="Papp V."/>
            <person name="Albert L."/>
            <person name="Andreopoulos W."/>
            <person name="Angelini C."/>
            <person name="Antonin V."/>
            <person name="Barry K.W."/>
            <person name="Bougher N.L."/>
            <person name="Buchanan P."/>
            <person name="Buyck B."/>
            <person name="Bense V."/>
            <person name="Catcheside P."/>
            <person name="Chovatia M."/>
            <person name="Cooper J."/>
            <person name="Damon W."/>
            <person name="Desjardin D."/>
            <person name="Finy P."/>
            <person name="Geml J."/>
            <person name="Haridas S."/>
            <person name="Hughes K."/>
            <person name="Justo A."/>
            <person name="Karasinski D."/>
            <person name="Kautmanova I."/>
            <person name="Kiss B."/>
            <person name="Kocsube S."/>
            <person name="Kotiranta H."/>
            <person name="LaButti K.M."/>
            <person name="Lechner B.E."/>
            <person name="Liimatainen K."/>
            <person name="Lipzen A."/>
            <person name="Lukacs Z."/>
            <person name="Mihaltcheva S."/>
            <person name="Morgado L.N."/>
            <person name="Niskanen T."/>
            <person name="Noordeloos M.E."/>
            <person name="Ohm R.A."/>
            <person name="Ortiz-Santana B."/>
            <person name="Ovrebo C."/>
            <person name="Racz N."/>
            <person name="Riley R."/>
            <person name="Savchenko A."/>
            <person name="Shiryaev A."/>
            <person name="Soop K."/>
            <person name="Spirin V."/>
            <person name="Szebenyi C."/>
            <person name="Tomsovsky M."/>
            <person name="Tulloss R.E."/>
            <person name="Uehling J."/>
            <person name="Grigoriev I.V."/>
            <person name="Vagvolgyi C."/>
            <person name="Papp T."/>
            <person name="Martin F.M."/>
            <person name="Miettinen O."/>
            <person name="Hibbett D.S."/>
            <person name="Nagy L.G."/>
        </authorList>
    </citation>
    <scope>NUCLEOTIDE SEQUENCE [LARGE SCALE GENOMIC DNA]</scope>
    <source>
        <strain evidence="7 8">FP101781</strain>
    </source>
</reference>
<dbReference type="Pfam" id="PF00916">
    <property type="entry name" value="Sulfate_transp"/>
    <property type="match status" value="1"/>
</dbReference>
<dbReference type="OrthoDB" id="427213at2759"/>
<accession>A0A4Y7TVC2</accession>
<feature type="transmembrane region" description="Helical" evidence="5">
    <location>
        <begin position="342"/>
        <end position="365"/>
    </location>
</feature>
<feature type="transmembrane region" description="Helical" evidence="5">
    <location>
        <begin position="129"/>
        <end position="152"/>
    </location>
</feature>
<dbReference type="STRING" id="71717.A0A4Y7TVC2"/>
<feature type="transmembrane region" description="Helical" evidence="5">
    <location>
        <begin position="245"/>
        <end position="262"/>
    </location>
</feature>
<evidence type="ECO:0000313" key="8">
    <source>
        <dbReference type="Proteomes" id="UP000298030"/>
    </source>
</evidence>
<dbReference type="AlphaFoldDB" id="A0A4Y7TVC2"/>
<dbReference type="SUPFAM" id="SSF52091">
    <property type="entry name" value="SpoIIaa-like"/>
    <property type="match status" value="1"/>
</dbReference>
<comment type="subcellular location">
    <subcellularLocation>
        <location evidence="1">Membrane</location>
        <topology evidence="1">Multi-pass membrane protein</topology>
    </subcellularLocation>
</comment>
<dbReference type="EMBL" id="QPFP01000003">
    <property type="protein sequence ID" value="TEB38140.1"/>
    <property type="molecule type" value="Genomic_DNA"/>
</dbReference>
<feature type="transmembrane region" description="Helical" evidence="5">
    <location>
        <begin position="452"/>
        <end position="481"/>
    </location>
</feature>
<dbReference type="CDD" id="cd07042">
    <property type="entry name" value="STAS_SulP_like_sulfate_transporter"/>
    <property type="match status" value="1"/>
</dbReference>
<feature type="transmembrane region" description="Helical" evidence="5">
    <location>
        <begin position="164"/>
        <end position="183"/>
    </location>
</feature>
<feature type="transmembrane region" description="Helical" evidence="5">
    <location>
        <begin position="214"/>
        <end position="233"/>
    </location>
</feature>
<keyword evidence="3 5" id="KW-1133">Transmembrane helix</keyword>
<evidence type="ECO:0000256" key="2">
    <source>
        <dbReference type="ARBA" id="ARBA00022692"/>
    </source>
</evidence>
<feature type="domain" description="STAS" evidence="6">
    <location>
        <begin position="507"/>
        <end position="635"/>
    </location>
</feature>
<dbReference type="Pfam" id="PF01740">
    <property type="entry name" value="STAS"/>
    <property type="match status" value="1"/>
</dbReference>
<dbReference type="InterPro" id="IPR002645">
    <property type="entry name" value="STAS_dom"/>
</dbReference>
<dbReference type="PANTHER" id="PTHR11814">
    <property type="entry name" value="SULFATE TRANSPORTER"/>
    <property type="match status" value="1"/>
</dbReference>
<feature type="transmembrane region" description="Helical" evidence="5">
    <location>
        <begin position="413"/>
        <end position="432"/>
    </location>
</feature>
<feature type="transmembrane region" description="Helical" evidence="5">
    <location>
        <begin position="71"/>
        <end position="90"/>
    </location>
</feature>
<comment type="caution">
    <text evidence="7">The sequence shown here is derived from an EMBL/GenBank/DDBJ whole genome shotgun (WGS) entry which is preliminary data.</text>
</comment>
<dbReference type="InterPro" id="IPR011547">
    <property type="entry name" value="SLC26A/SulP_dom"/>
</dbReference>
<protein>
    <submittedName>
        <fullName evidence="7">Endoplasmic reticulum protein</fullName>
    </submittedName>
</protein>